<sequence length="107" mass="11209">MTGRLWARRLTQQGAPGIRRVAASVVIVTLSSERRVLTMCGTGAGPVQMLAPGDLVCAPAAPSMTRSRGRMPVLGFPSRFSGVTAGCNCAIRRVGTHLLYVVVATQG</sequence>
<comment type="caution">
    <text evidence="1">The sequence shown here is derived from an EMBL/GenBank/DDBJ whole genome shotgun (WGS) entry which is preliminary data.</text>
</comment>
<proteinExistence type="predicted"/>
<name>A0A640SRB1_9ACTN</name>
<organism evidence="1 2">
    <name type="scientific">Streptomyces glebosus</name>
    <dbReference type="NCBI Taxonomy" id="249580"/>
    <lineage>
        <taxon>Bacteria</taxon>
        <taxon>Bacillati</taxon>
        <taxon>Actinomycetota</taxon>
        <taxon>Actinomycetes</taxon>
        <taxon>Kitasatosporales</taxon>
        <taxon>Streptomycetaceae</taxon>
        <taxon>Streptomyces</taxon>
    </lineage>
</organism>
<protein>
    <submittedName>
        <fullName evidence="1">Uncharacterized protein</fullName>
    </submittedName>
</protein>
<dbReference type="EMBL" id="BLIO01000001">
    <property type="protein sequence ID" value="GFE13877.1"/>
    <property type="molecule type" value="Genomic_DNA"/>
</dbReference>
<accession>A0A640SRB1</accession>
<reference evidence="1 2" key="1">
    <citation type="submission" date="2019-12" db="EMBL/GenBank/DDBJ databases">
        <title>Whole genome shotgun sequence of Streptomyces hygroscopicus subsp. glebosus NBRC 13786.</title>
        <authorList>
            <person name="Ichikawa N."/>
            <person name="Kimura A."/>
            <person name="Kitahashi Y."/>
            <person name="Komaki H."/>
            <person name="Tamura T."/>
        </authorList>
    </citation>
    <scope>NUCLEOTIDE SEQUENCE [LARGE SCALE GENOMIC DNA]</scope>
    <source>
        <strain evidence="1 2">NBRC 13786</strain>
    </source>
</reference>
<evidence type="ECO:0000313" key="2">
    <source>
        <dbReference type="Proteomes" id="UP000430079"/>
    </source>
</evidence>
<evidence type="ECO:0000313" key="1">
    <source>
        <dbReference type="EMBL" id="GFE13877.1"/>
    </source>
</evidence>
<keyword evidence="2" id="KW-1185">Reference proteome</keyword>
<dbReference type="AlphaFoldDB" id="A0A640SRB1"/>
<gene>
    <name evidence="1" type="ORF">Sgleb_19240</name>
</gene>
<dbReference type="Proteomes" id="UP000430079">
    <property type="component" value="Unassembled WGS sequence"/>
</dbReference>